<organism evidence="2 3">
    <name type="scientific">Dreissena polymorpha</name>
    <name type="common">Zebra mussel</name>
    <name type="synonym">Mytilus polymorpha</name>
    <dbReference type="NCBI Taxonomy" id="45954"/>
    <lineage>
        <taxon>Eukaryota</taxon>
        <taxon>Metazoa</taxon>
        <taxon>Spiralia</taxon>
        <taxon>Lophotrochozoa</taxon>
        <taxon>Mollusca</taxon>
        <taxon>Bivalvia</taxon>
        <taxon>Autobranchia</taxon>
        <taxon>Heteroconchia</taxon>
        <taxon>Euheterodonta</taxon>
        <taxon>Imparidentia</taxon>
        <taxon>Neoheterodontei</taxon>
        <taxon>Myida</taxon>
        <taxon>Dreissenoidea</taxon>
        <taxon>Dreissenidae</taxon>
        <taxon>Dreissena</taxon>
    </lineage>
</organism>
<dbReference type="AlphaFoldDB" id="A0A9D3Z0K6"/>
<gene>
    <name evidence="2" type="ORF">DPMN_067601</name>
</gene>
<name>A0A9D3Z0K6_DREPO</name>
<keyword evidence="3" id="KW-1185">Reference proteome</keyword>
<evidence type="ECO:0000313" key="3">
    <source>
        <dbReference type="Proteomes" id="UP000828390"/>
    </source>
</evidence>
<evidence type="ECO:0000313" key="2">
    <source>
        <dbReference type="EMBL" id="KAH3708162.1"/>
    </source>
</evidence>
<reference evidence="2" key="1">
    <citation type="journal article" date="2019" name="bioRxiv">
        <title>The Genome of the Zebra Mussel, Dreissena polymorpha: A Resource for Invasive Species Research.</title>
        <authorList>
            <person name="McCartney M.A."/>
            <person name="Auch B."/>
            <person name="Kono T."/>
            <person name="Mallez S."/>
            <person name="Zhang Y."/>
            <person name="Obille A."/>
            <person name="Becker A."/>
            <person name="Abrahante J.E."/>
            <person name="Garbe J."/>
            <person name="Badalamenti J.P."/>
            <person name="Herman A."/>
            <person name="Mangelson H."/>
            <person name="Liachko I."/>
            <person name="Sullivan S."/>
            <person name="Sone E.D."/>
            <person name="Koren S."/>
            <person name="Silverstein K.A.T."/>
            <person name="Beckman K.B."/>
            <person name="Gohl D.M."/>
        </authorList>
    </citation>
    <scope>NUCLEOTIDE SEQUENCE</scope>
    <source>
        <strain evidence="2">Duluth1</strain>
        <tissue evidence="2">Whole animal</tissue>
    </source>
</reference>
<proteinExistence type="predicted"/>
<feature type="compositionally biased region" description="Basic and acidic residues" evidence="1">
    <location>
        <begin position="13"/>
        <end position="25"/>
    </location>
</feature>
<feature type="region of interest" description="Disordered" evidence="1">
    <location>
        <begin position="13"/>
        <end position="64"/>
    </location>
</feature>
<protein>
    <submittedName>
        <fullName evidence="2">Uncharacterized protein</fullName>
    </submittedName>
</protein>
<sequence>MQFAVTADCQFPVHEHSNEKVKPGESRQSPGIQSLRRHSPGLYRHQTPAELGQRPGLTGDNRGSTWKVFKC</sequence>
<comment type="caution">
    <text evidence="2">The sequence shown here is derived from an EMBL/GenBank/DDBJ whole genome shotgun (WGS) entry which is preliminary data.</text>
</comment>
<accession>A0A9D3Z0K6</accession>
<dbReference type="Proteomes" id="UP000828390">
    <property type="component" value="Unassembled WGS sequence"/>
</dbReference>
<dbReference type="EMBL" id="JAIWYP010000014">
    <property type="protein sequence ID" value="KAH3708162.1"/>
    <property type="molecule type" value="Genomic_DNA"/>
</dbReference>
<reference evidence="2" key="2">
    <citation type="submission" date="2020-11" db="EMBL/GenBank/DDBJ databases">
        <authorList>
            <person name="McCartney M.A."/>
            <person name="Auch B."/>
            <person name="Kono T."/>
            <person name="Mallez S."/>
            <person name="Becker A."/>
            <person name="Gohl D.M."/>
            <person name="Silverstein K.A.T."/>
            <person name="Koren S."/>
            <person name="Bechman K.B."/>
            <person name="Herman A."/>
            <person name="Abrahante J.E."/>
            <person name="Garbe J."/>
        </authorList>
    </citation>
    <scope>NUCLEOTIDE SEQUENCE</scope>
    <source>
        <strain evidence="2">Duluth1</strain>
        <tissue evidence="2">Whole animal</tissue>
    </source>
</reference>
<evidence type="ECO:0000256" key="1">
    <source>
        <dbReference type="SAM" id="MobiDB-lite"/>
    </source>
</evidence>